<dbReference type="EMBL" id="RKHY01000001">
    <property type="protein sequence ID" value="ROS44079.1"/>
    <property type="molecule type" value="Genomic_DNA"/>
</dbReference>
<accession>A0A3N2H6M3</accession>
<proteinExistence type="predicted"/>
<feature type="region of interest" description="Disordered" evidence="1">
    <location>
        <begin position="1"/>
        <end position="46"/>
    </location>
</feature>
<protein>
    <submittedName>
        <fullName evidence="2">Uncharacterized protein</fullName>
    </submittedName>
</protein>
<reference evidence="2 3" key="1">
    <citation type="submission" date="2018-11" db="EMBL/GenBank/DDBJ databases">
        <title>Sequencing the genomes of 1000 actinobacteria strains.</title>
        <authorList>
            <person name="Klenk H.-P."/>
        </authorList>
    </citation>
    <scope>NUCLEOTIDE SEQUENCE [LARGE SCALE GENOMIC DNA]</scope>
    <source>
        <strain evidence="2 3">DSM 44348</strain>
    </source>
</reference>
<dbReference type="Proteomes" id="UP000274843">
    <property type="component" value="Unassembled WGS sequence"/>
</dbReference>
<dbReference type="RefSeq" id="WP_167499136.1">
    <property type="nucleotide sequence ID" value="NZ_CBDRBM010000023.1"/>
</dbReference>
<keyword evidence="3" id="KW-1185">Reference proteome</keyword>
<evidence type="ECO:0000313" key="3">
    <source>
        <dbReference type="Proteomes" id="UP000274843"/>
    </source>
</evidence>
<sequence length="46" mass="4970">MEHELTPEEAEILRTSVSRGYTPKREVTEPDEPPAGSAGTSQAAED</sequence>
<evidence type="ECO:0000256" key="1">
    <source>
        <dbReference type="SAM" id="MobiDB-lite"/>
    </source>
</evidence>
<organism evidence="2 3">
    <name type="scientific">Amycolatopsis thermoflava</name>
    <dbReference type="NCBI Taxonomy" id="84480"/>
    <lineage>
        <taxon>Bacteria</taxon>
        <taxon>Bacillati</taxon>
        <taxon>Actinomycetota</taxon>
        <taxon>Actinomycetes</taxon>
        <taxon>Pseudonocardiales</taxon>
        <taxon>Pseudonocardiaceae</taxon>
        <taxon>Amycolatopsis</taxon>
        <taxon>Amycolatopsis methanolica group</taxon>
    </lineage>
</organism>
<comment type="caution">
    <text evidence="2">The sequence shown here is derived from an EMBL/GenBank/DDBJ whole genome shotgun (WGS) entry which is preliminary data.</text>
</comment>
<dbReference type="GeneID" id="301849337"/>
<gene>
    <name evidence="2" type="ORF">EDD35_6506</name>
</gene>
<name>A0A3N2H6M3_9PSEU</name>
<dbReference type="AlphaFoldDB" id="A0A3N2H6M3"/>
<evidence type="ECO:0000313" key="2">
    <source>
        <dbReference type="EMBL" id="ROS44079.1"/>
    </source>
</evidence>